<dbReference type="EMBL" id="JAAOMA010000038">
    <property type="protein sequence ID" value="NHR07632.1"/>
    <property type="molecule type" value="Genomic_DNA"/>
</dbReference>
<dbReference type="InterPro" id="IPR023346">
    <property type="entry name" value="Lysozyme-like_dom_sf"/>
</dbReference>
<proteinExistence type="predicted"/>
<organism evidence="1 2">
    <name type="scientific">Chromobacterium fluminis</name>
    <dbReference type="NCBI Taxonomy" id="3044269"/>
    <lineage>
        <taxon>Bacteria</taxon>
        <taxon>Pseudomonadati</taxon>
        <taxon>Pseudomonadota</taxon>
        <taxon>Betaproteobacteria</taxon>
        <taxon>Neisseriales</taxon>
        <taxon>Chromobacteriaceae</taxon>
        <taxon>Chromobacterium</taxon>
    </lineage>
</organism>
<keyword evidence="2" id="KW-1185">Reference proteome</keyword>
<dbReference type="RefSeq" id="WP_166453404.1">
    <property type="nucleotide sequence ID" value="NZ_JAAOMA010000038.1"/>
</dbReference>
<dbReference type="Proteomes" id="UP001515641">
    <property type="component" value="Unassembled WGS sequence"/>
</dbReference>
<dbReference type="Gene3D" id="1.10.530.10">
    <property type="match status" value="1"/>
</dbReference>
<accession>A0ABX0LDN8</accession>
<comment type="caution">
    <text evidence="1">The sequence shown here is derived from an EMBL/GenBank/DDBJ whole genome shotgun (WGS) entry which is preliminary data.</text>
</comment>
<name>A0ABX0LDN8_9NEIS</name>
<reference evidence="1 2" key="1">
    <citation type="submission" date="2020-03" db="EMBL/GenBank/DDBJ databases">
        <title>Draft genome sequence of environmentally isolated cultures.</title>
        <authorList>
            <person name="Wilson H.S."/>
            <person name="De Leon M.E."/>
        </authorList>
    </citation>
    <scope>NUCLEOTIDE SEQUENCE [LARGE SCALE GENOMIC DNA]</scope>
    <source>
        <strain evidence="1 2">HSC-31F16</strain>
    </source>
</reference>
<evidence type="ECO:0000313" key="2">
    <source>
        <dbReference type="Proteomes" id="UP001515641"/>
    </source>
</evidence>
<protein>
    <submittedName>
        <fullName evidence="1">Lytic murein transglycosylase</fullName>
    </submittedName>
</protein>
<sequence length="207" mass="23011">MAAGLSAGALALLPLLAASIGQYWPDMPARSVLAAQVEQESGWRVNARLKTSRELGAGLGQFTKAFNKDGSVRFDAIGEMTAAHPKALRGWSWANAYDPHYQLPAVVLKNRDSYRLIKWASTDYDRLAMMDASHNSGLGSVIQRRRKCANTPGCDPGRWFGHLERSSTQSKVRHAGYGQSFAEITNTHVRNVMVVRRPKYQAYFKEK</sequence>
<evidence type="ECO:0000313" key="1">
    <source>
        <dbReference type="EMBL" id="NHR07632.1"/>
    </source>
</evidence>
<dbReference type="SUPFAM" id="SSF53955">
    <property type="entry name" value="Lysozyme-like"/>
    <property type="match status" value="1"/>
</dbReference>
<gene>
    <name evidence="1" type="ORF">HA052_20805</name>
</gene>